<keyword evidence="2" id="KW-0677">Repeat</keyword>
<dbReference type="InterPro" id="IPR002885">
    <property type="entry name" value="PPR_rpt"/>
</dbReference>
<evidence type="ECO:0000256" key="5">
    <source>
        <dbReference type="SAM" id="MobiDB-lite"/>
    </source>
</evidence>
<protein>
    <recommendedName>
        <fullName evidence="6">DYW domain-containing protein</fullName>
    </recommendedName>
</protein>
<gene>
    <name evidence="7" type="ORF">H0E87_026026</name>
</gene>
<dbReference type="FunFam" id="1.25.40.10:FF:000361">
    <property type="entry name" value="Pentatricopeptide repeat-containing protein chloroplastic"/>
    <property type="match status" value="2"/>
</dbReference>
<evidence type="ECO:0000313" key="8">
    <source>
        <dbReference type="Proteomes" id="UP000807159"/>
    </source>
</evidence>
<dbReference type="InterPro" id="IPR011990">
    <property type="entry name" value="TPR-like_helical_dom_sf"/>
</dbReference>
<comment type="similarity">
    <text evidence="1">Belongs to the PPR family. PCMP-H subfamily.</text>
</comment>
<dbReference type="PROSITE" id="PS51375">
    <property type="entry name" value="PPR"/>
    <property type="match status" value="8"/>
</dbReference>
<dbReference type="Pfam" id="PF20431">
    <property type="entry name" value="E_motif"/>
    <property type="match status" value="1"/>
</dbReference>
<comment type="similarity">
    <text evidence="3">Belongs to the PPR family. PCMP-E subfamily.</text>
</comment>
<dbReference type="GO" id="GO:0003729">
    <property type="term" value="F:mRNA binding"/>
    <property type="evidence" value="ECO:0007669"/>
    <property type="project" value="UniProtKB-ARBA"/>
</dbReference>
<dbReference type="Gene3D" id="1.25.40.10">
    <property type="entry name" value="Tetratricopeptide repeat domain"/>
    <property type="match status" value="6"/>
</dbReference>
<feature type="domain" description="DYW" evidence="6">
    <location>
        <begin position="898"/>
        <end position="990"/>
    </location>
</feature>
<dbReference type="FunFam" id="1.25.40.10:FF:000344">
    <property type="entry name" value="Pentatricopeptide repeat-containing protein"/>
    <property type="match status" value="1"/>
</dbReference>
<dbReference type="GO" id="GO:0005739">
    <property type="term" value="C:mitochondrion"/>
    <property type="evidence" value="ECO:0007669"/>
    <property type="project" value="UniProtKB-ARBA"/>
</dbReference>
<dbReference type="FunFam" id="1.25.40.10:FF:000205">
    <property type="entry name" value="Pentatricopeptide repeat-containing protein, mitochondrial"/>
    <property type="match status" value="1"/>
</dbReference>
<feature type="compositionally biased region" description="Basic residues" evidence="5">
    <location>
        <begin position="20"/>
        <end position="30"/>
    </location>
</feature>
<dbReference type="FunFam" id="1.25.40.10:FF:000690">
    <property type="entry name" value="Pentatricopeptide repeat-containing protein"/>
    <property type="match status" value="1"/>
</dbReference>
<dbReference type="Pfam" id="PF14432">
    <property type="entry name" value="DYW_deaminase"/>
    <property type="match status" value="1"/>
</dbReference>
<name>A0A8T2X3L8_POPDE</name>
<dbReference type="InterPro" id="IPR032867">
    <property type="entry name" value="DYW_dom"/>
</dbReference>
<feature type="repeat" description="PPR" evidence="4">
    <location>
        <begin position="481"/>
        <end position="515"/>
    </location>
</feature>
<dbReference type="GO" id="GO:0009451">
    <property type="term" value="P:RNA modification"/>
    <property type="evidence" value="ECO:0007669"/>
    <property type="project" value="InterPro"/>
</dbReference>
<dbReference type="AlphaFoldDB" id="A0A8T2X3L8"/>
<dbReference type="SUPFAM" id="SSF48452">
    <property type="entry name" value="TPR-like"/>
    <property type="match status" value="1"/>
</dbReference>
<evidence type="ECO:0000256" key="1">
    <source>
        <dbReference type="ARBA" id="ARBA00006643"/>
    </source>
</evidence>
<dbReference type="PANTHER" id="PTHR24015">
    <property type="entry name" value="OS07G0578800 PROTEIN-RELATED"/>
    <property type="match status" value="1"/>
</dbReference>
<organism evidence="7 8">
    <name type="scientific">Populus deltoides</name>
    <name type="common">Eastern poplar</name>
    <name type="synonym">Eastern cottonwood</name>
    <dbReference type="NCBI Taxonomy" id="3696"/>
    <lineage>
        <taxon>Eukaryota</taxon>
        <taxon>Viridiplantae</taxon>
        <taxon>Streptophyta</taxon>
        <taxon>Embryophyta</taxon>
        <taxon>Tracheophyta</taxon>
        <taxon>Spermatophyta</taxon>
        <taxon>Magnoliopsida</taxon>
        <taxon>eudicotyledons</taxon>
        <taxon>Gunneridae</taxon>
        <taxon>Pentapetalae</taxon>
        <taxon>rosids</taxon>
        <taxon>fabids</taxon>
        <taxon>Malpighiales</taxon>
        <taxon>Salicaceae</taxon>
        <taxon>Saliceae</taxon>
        <taxon>Populus</taxon>
    </lineage>
</organism>
<dbReference type="InterPro" id="IPR046848">
    <property type="entry name" value="E_motif"/>
</dbReference>
<evidence type="ECO:0000256" key="2">
    <source>
        <dbReference type="ARBA" id="ARBA00022737"/>
    </source>
</evidence>
<dbReference type="NCBIfam" id="TIGR00756">
    <property type="entry name" value="PPR"/>
    <property type="match status" value="7"/>
</dbReference>
<feature type="region of interest" description="Disordered" evidence="5">
    <location>
        <begin position="15"/>
        <end position="35"/>
    </location>
</feature>
<evidence type="ECO:0000256" key="4">
    <source>
        <dbReference type="PROSITE-ProRule" id="PRU00708"/>
    </source>
</evidence>
<feature type="repeat" description="PPR" evidence="4">
    <location>
        <begin position="379"/>
        <end position="413"/>
    </location>
</feature>
<dbReference type="InterPro" id="IPR046960">
    <property type="entry name" value="PPR_At4g14850-like_plant"/>
</dbReference>
<dbReference type="GO" id="GO:0008270">
    <property type="term" value="F:zinc ion binding"/>
    <property type="evidence" value="ECO:0007669"/>
    <property type="project" value="InterPro"/>
</dbReference>
<dbReference type="Pfam" id="PF13041">
    <property type="entry name" value="PPR_2"/>
    <property type="match status" value="3"/>
</dbReference>
<dbReference type="EMBL" id="JACEGQ020000015">
    <property type="protein sequence ID" value="KAH8487294.1"/>
    <property type="molecule type" value="Genomic_DNA"/>
</dbReference>
<evidence type="ECO:0000313" key="7">
    <source>
        <dbReference type="EMBL" id="KAH8487294.1"/>
    </source>
</evidence>
<dbReference type="PANTHER" id="PTHR24015:SF1903">
    <property type="entry name" value="OS05G0305300 PROTEIN"/>
    <property type="match status" value="1"/>
</dbReference>
<feature type="repeat" description="PPR" evidence="4">
    <location>
        <begin position="683"/>
        <end position="717"/>
    </location>
</feature>
<dbReference type="Pfam" id="PF12854">
    <property type="entry name" value="PPR_1"/>
    <property type="match status" value="1"/>
</dbReference>
<comment type="caution">
    <text evidence="7">The sequence shown here is derived from an EMBL/GenBank/DDBJ whole genome shotgun (WGS) entry which is preliminary data.</text>
</comment>
<evidence type="ECO:0000256" key="3">
    <source>
        <dbReference type="ARBA" id="ARBA00061659"/>
    </source>
</evidence>
<proteinExistence type="inferred from homology"/>
<dbReference type="Proteomes" id="UP000807159">
    <property type="component" value="Chromosome 15"/>
</dbReference>
<evidence type="ECO:0000259" key="6">
    <source>
        <dbReference type="Pfam" id="PF14432"/>
    </source>
</evidence>
<accession>A0A8T2X3L8</accession>
<feature type="repeat" description="PPR" evidence="4">
    <location>
        <begin position="754"/>
        <end position="784"/>
    </location>
</feature>
<feature type="repeat" description="PPR" evidence="4">
    <location>
        <begin position="175"/>
        <end position="210"/>
    </location>
</feature>
<reference evidence="7" key="1">
    <citation type="journal article" date="2021" name="J. Hered.">
        <title>Genome Assembly of Salicaceae Populus deltoides (Eastern Cottonwood) I-69 Based on Nanopore Sequencing and Hi-C Technologies.</title>
        <authorList>
            <person name="Bai S."/>
            <person name="Wu H."/>
            <person name="Zhang J."/>
            <person name="Pan Z."/>
            <person name="Zhao W."/>
            <person name="Li Z."/>
            <person name="Tong C."/>
        </authorList>
    </citation>
    <scope>NUCLEOTIDE SEQUENCE</scope>
    <source>
        <tissue evidence="7">Leaf</tissue>
    </source>
</reference>
<feature type="repeat" description="PPR" evidence="4">
    <location>
        <begin position="582"/>
        <end position="616"/>
    </location>
</feature>
<feature type="repeat" description="PPR" evidence="4">
    <location>
        <begin position="718"/>
        <end position="752"/>
    </location>
</feature>
<feature type="repeat" description="PPR" evidence="4">
    <location>
        <begin position="246"/>
        <end position="280"/>
    </location>
</feature>
<dbReference type="Pfam" id="PF01535">
    <property type="entry name" value="PPR"/>
    <property type="match status" value="5"/>
</dbReference>
<keyword evidence="8" id="KW-1185">Reference proteome</keyword>
<sequence>MNWLQQLTNTIIIAPSLPPRNHHHHHHHYRQQQSSLYRTNLKPHKSFNSLYSKSSLSLSNQTDSLPDQTNRPSFLQEIAALCETDNLTAALTLIQSHSQNAAFISLQAKEAIGLLLQACGNQKDIETGRRLHKFVSDSTHYRNDYVLNTRLIKMYAMCGSPLDSRFVFDNMETKNLIQWNALVSGYTRNGLYGDVVKVFMDLVSDTDFQPDNFTFPSVIKACGGILDVRLGEVIHGMVIKMGLVLDVFVGNALVGMYGKCGAVDEAMKVFDFMPETNLVSWNSMICAFSENGFSRDSLDLLMEMLGEEGLLPDVVTVVTILPVCAGEGEVDIGMGIHGLAVKLGLSEEVMVNNAMVYMYSKCGYLNEAQMSFVKNNNKNVVSWNTMISAFSLEGNVNEAFNLLQEMQIQGEEMKANEVTILNVLPACLDKLQLRSLKELHGYSFRHCFQHVELSNAFILAYTKCGALNSAEKVFHGIGDKSVSSWNALICGHAQNGDPRKALHLLFQMTYSGQQPDWFTISSLLLACAHLKSLQYGKEIHGYVLRNGLETDFFVGTSLLSHYIHCGKASSARVLFDRMKDKNLVSWNAMISGYSQNGLPYESLALFRKSLSEGIQSHEIAIVSVFGACSQLSALRLGKEAHGYVLKALQTEDAFVGCSIIDMYAKSGCIKESRKVFDGLKDKNVASWNAIIVAHGIHGHGKEAIELYERMKKVGQMPDRFTYIGILMACGHAGLVEEGLKYFKEMQNFNLIEPKLEHYACLIDILARAGRLDDALRLVNEMPEEADNRIWSSLLSSCRTFGALEIGEKVAKKLLELEPDKAENYVLLSNLYAGLGKWDGVRRVRQMMKEIGLQKDAGCSWIEVGGRVYSFVVGDSLQPKSAEIRVIWRRLEERISEIGYKPNTSSVLHEVGEEEKIDILRGHSEKLAISFGLLKTTKGTTLRIYKNLRICADCHNAAKLISKAVEREIVVRDNKRFHQFRDGLCSCCDYW</sequence>